<sequence length="270" mass="28277">MPAAPRPFDDVSAVHPCGEGEYAATVDAQWGVSNKPNGGYLLAMLGRAAVAGAGHEHVVTASAHYLHSPDAGAVTIETTVLRKGRSADHVRATLRQDGQACVEAVFMIGHLDEATSPYWDAGAAGRPSGDRDAAVRVPSTSPTGMRVPLMDQIDLRLDPSCLGFAVGSPSGSGELRGWLELLDGAPFDTTALLFAVDALPPATMEVRPTGWVPTLEMTAYVRALPVPGPLTILHRAGLVEAERVDETTTVWDSAGRLVAQATQLAGIRLG</sequence>
<dbReference type="EMBL" id="VDFQ02000002">
    <property type="protein sequence ID" value="KAA1423583.1"/>
    <property type="molecule type" value="Genomic_DNA"/>
</dbReference>
<dbReference type="PANTHER" id="PTHR38110:SF1">
    <property type="entry name" value="THIOESTERASE DOMAIN-CONTAINING PROTEIN"/>
    <property type="match status" value="1"/>
</dbReference>
<dbReference type="SUPFAM" id="SSF54637">
    <property type="entry name" value="Thioesterase/thiol ester dehydrase-isomerase"/>
    <property type="match status" value="2"/>
</dbReference>
<dbReference type="RefSeq" id="WP_149769103.1">
    <property type="nucleotide sequence ID" value="NZ_VDFQ02000002.1"/>
</dbReference>
<dbReference type="InterPro" id="IPR052389">
    <property type="entry name" value="Sec_Metab_Biosynth-Assoc"/>
</dbReference>
<dbReference type="Proteomes" id="UP000307768">
    <property type="component" value="Unassembled WGS sequence"/>
</dbReference>
<dbReference type="Pfam" id="PF13622">
    <property type="entry name" value="4HBT_3"/>
    <property type="match status" value="1"/>
</dbReference>
<evidence type="ECO:0000259" key="2">
    <source>
        <dbReference type="Pfam" id="PF20789"/>
    </source>
</evidence>
<feature type="domain" description="Acyl-CoA thioesterase-like C-terminal" evidence="2">
    <location>
        <begin position="141"/>
        <end position="265"/>
    </location>
</feature>
<accession>A0A5Q6RZS0</accession>
<dbReference type="InterPro" id="IPR049450">
    <property type="entry name" value="ACOT8-like_C"/>
</dbReference>
<dbReference type="InterPro" id="IPR042171">
    <property type="entry name" value="Acyl-CoA_hotdog"/>
</dbReference>
<dbReference type="InterPro" id="IPR049449">
    <property type="entry name" value="TesB_ACOT8-like_N"/>
</dbReference>
<proteinExistence type="predicted"/>
<dbReference type="OrthoDB" id="5418286at2"/>
<dbReference type="Gene3D" id="2.40.160.210">
    <property type="entry name" value="Acyl-CoA thioesterase, double hotdog domain"/>
    <property type="match status" value="1"/>
</dbReference>
<organism evidence="3 4">
    <name type="scientific">Mumia zhuanghuii</name>
    <dbReference type="NCBI Taxonomy" id="2585211"/>
    <lineage>
        <taxon>Bacteria</taxon>
        <taxon>Bacillati</taxon>
        <taxon>Actinomycetota</taxon>
        <taxon>Actinomycetes</taxon>
        <taxon>Propionibacteriales</taxon>
        <taxon>Nocardioidaceae</taxon>
        <taxon>Mumia</taxon>
    </lineage>
</organism>
<evidence type="ECO:0000259" key="1">
    <source>
        <dbReference type="Pfam" id="PF13622"/>
    </source>
</evidence>
<reference evidence="3 4" key="1">
    <citation type="submission" date="2019-09" db="EMBL/GenBank/DDBJ databases">
        <title>Mumia zhuanghuii sp. nov. isolated from the intestinal contents of plateau pika (Ochotona curzoniae) in the Qinghai-Tibet plateau of China.</title>
        <authorList>
            <person name="Tian Z."/>
        </authorList>
    </citation>
    <scope>NUCLEOTIDE SEQUENCE [LARGE SCALE GENOMIC DNA]</scope>
    <source>
        <strain evidence="4">350</strain>
    </source>
</reference>
<evidence type="ECO:0000313" key="4">
    <source>
        <dbReference type="Proteomes" id="UP000307768"/>
    </source>
</evidence>
<dbReference type="Pfam" id="PF20789">
    <property type="entry name" value="4HBT_3C"/>
    <property type="match status" value="1"/>
</dbReference>
<protein>
    <submittedName>
        <fullName evidence="3">Thioesterase family protein</fullName>
    </submittedName>
</protein>
<gene>
    <name evidence="3" type="ORF">FE697_008270</name>
</gene>
<dbReference type="InterPro" id="IPR029069">
    <property type="entry name" value="HotDog_dom_sf"/>
</dbReference>
<dbReference type="AlphaFoldDB" id="A0A5Q6RZS0"/>
<feature type="domain" description="Acyl-CoA thioesterase-like N-terminal HotDog" evidence="1">
    <location>
        <begin position="27"/>
        <end position="107"/>
    </location>
</feature>
<evidence type="ECO:0000313" key="3">
    <source>
        <dbReference type="EMBL" id="KAA1423583.1"/>
    </source>
</evidence>
<dbReference type="PANTHER" id="PTHR38110">
    <property type="entry name" value="CHROMOSOME 23, WHOLE GENOME SHOTGUN SEQUENCE"/>
    <property type="match status" value="1"/>
</dbReference>
<name>A0A5Q6RZS0_9ACTN</name>
<comment type="caution">
    <text evidence="3">The sequence shown here is derived from an EMBL/GenBank/DDBJ whole genome shotgun (WGS) entry which is preliminary data.</text>
</comment>